<dbReference type="RefSeq" id="WP_061147391.1">
    <property type="nucleotide sequence ID" value="NZ_FCOM02000010.1"/>
</dbReference>
<dbReference type="AlphaFoldDB" id="A0A158IRB3"/>
<accession>A0A158IRB3</accession>
<keyword evidence="7" id="KW-1185">Reference proteome</keyword>
<dbReference type="Pfam" id="PF03466">
    <property type="entry name" value="LysR_substrate"/>
    <property type="match status" value="1"/>
</dbReference>
<dbReference type="OrthoDB" id="9803735at2"/>
<keyword evidence="2" id="KW-0805">Transcription regulation</keyword>
<dbReference type="Proteomes" id="UP000055019">
    <property type="component" value="Unassembled WGS sequence"/>
</dbReference>
<dbReference type="Gene3D" id="3.40.190.290">
    <property type="match status" value="1"/>
</dbReference>
<evidence type="ECO:0000313" key="7">
    <source>
        <dbReference type="Proteomes" id="UP000055019"/>
    </source>
</evidence>
<keyword evidence="4" id="KW-0804">Transcription</keyword>
<proteinExistence type="inferred from homology"/>
<dbReference type="PANTHER" id="PTHR30346">
    <property type="entry name" value="TRANSCRIPTIONAL DUAL REGULATOR HCAR-RELATED"/>
    <property type="match status" value="1"/>
</dbReference>
<evidence type="ECO:0000259" key="5">
    <source>
        <dbReference type="PROSITE" id="PS50931"/>
    </source>
</evidence>
<dbReference type="Gene3D" id="1.10.10.10">
    <property type="entry name" value="Winged helix-like DNA-binding domain superfamily/Winged helix DNA-binding domain"/>
    <property type="match status" value="1"/>
</dbReference>
<dbReference type="FunFam" id="1.10.10.10:FF:000001">
    <property type="entry name" value="LysR family transcriptional regulator"/>
    <property type="match status" value="1"/>
</dbReference>
<dbReference type="GO" id="GO:0003677">
    <property type="term" value="F:DNA binding"/>
    <property type="evidence" value="ECO:0007669"/>
    <property type="project" value="UniProtKB-KW"/>
</dbReference>
<organism evidence="6 7">
    <name type="scientific">Caballeronia arvi</name>
    <dbReference type="NCBI Taxonomy" id="1777135"/>
    <lineage>
        <taxon>Bacteria</taxon>
        <taxon>Pseudomonadati</taxon>
        <taxon>Pseudomonadota</taxon>
        <taxon>Betaproteobacteria</taxon>
        <taxon>Burkholderiales</taxon>
        <taxon>Burkholderiaceae</taxon>
        <taxon>Caballeronia</taxon>
    </lineage>
</organism>
<dbReference type="InterPro" id="IPR000847">
    <property type="entry name" value="LysR_HTH_N"/>
</dbReference>
<dbReference type="PANTHER" id="PTHR30346:SF29">
    <property type="entry name" value="LYSR SUBSTRATE-BINDING"/>
    <property type="match status" value="1"/>
</dbReference>
<dbReference type="GO" id="GO:0032993">
    <property type="term" value="C:protein-DNA complex"/>
    <property type="evidence" value="ECO:0007669"/>
    <property type="project" value="TreeGrafter"/>
</dbReference>
<evidence type="ECO:0000313" key="6">
    <source>
        <dbReference type="EMBL" id="SAL59262.1"/>
    </source>
</evidence>
<evidence type="ECO:0000256" key="2">
    <source>
        <dbReference type="ARBA" id="ARBA00023015"/>
    </source>
</evidence>
<dbReference type="InterPro" id="IPR005119">
    <property type="entry name" value="LysR_subst-bd"/>
</dbReference>
<dbReference type="InterPro" id="IPR036390">
    <property type="entry name" value="WH_DNA-bd_sf"/>
</dbReference>
<evidence type="ECO:0000256" key="3">
    <source>
        <dbReference type="ARBA" id="ARBA00023125"/>
    </source>
</evidence>
<reference evidence="6" key="1">
    <citation type="submission" date="2016-01" db="EMBL/GenBank/DDBJ databases">
        <authorList>
            <person name="Peeters C."/>
        </authorList>
    </citation>
    <scope>NUCLEOTIDE SEQUENCE [LARGE SCALE GENOMIC DNA]</scope>
    <source>
        <strain evidence="6">LMG 29317</strain>
    </source>
</reference>
<evidence type="ECO:0000256" key="1">
    <source>
        <dbReference type="ARBA" id="ARBA00009437"/>
    </source>
</evidence>
<dbReference type="InterPro" id="IPR036388">
    <property type="entry name" value="WH-like_DNA-bd_sf"/>
</dbReference>
<comment type="similarity">
    <text evidence="1">Belongs to the LysR transcriptional regulatory family.</text>
</comment>
<dbReference type="EMBL" id="FCOM02000010">
    <property type="protein sequence ID" value="SAL59262.1"/>
    <property type="molecule type" value="Genomic_DNA"/>
</dbReference>
<evidence type="ECO:0000256" key="4">
    <source>
        <dbReference type="ARBA" id="ARBA00023163"/>
    </source>
</evidence>
<dbReference type="SUPFAM" id="SSF53850">
    <property type="entry name" value="Periplasmic binding protein-like II"/>
    <property type="match status" value="1"/>
</dbReference>
<protein>
    <submittedName>
        <fullName evidence="6">LysR family transcriptional regulator</fullName>
    </submittedName>
</protein>
<feature type="domain" description="HTH lysR-type" evidence="5">
    <location>
        <begin position="1"/>
        <end position="58"/>
    </location>
</feature>
<keyword evidence="3" id="KW-0238">DNA-binding</keyword>
<comment type="caution">
    <text evidence="6">The sequence shown here is derived from an EMBL/GenBank/DDBJ whole genome shotgun (WGS) entry which is preliminary data.</text>
</comment>
<name>A0A158IRB3_9BURK</name>
<dbReference type="CDD" id="cd05466">
    <property type="entry name" value="PBP2_LTTR_substrate"/>
    <property type="match status" value="1"/>
</dbReference>
<dbReference type="SUPFAM" id="SSF46785">
    <property type="entry name" value="Winged helix' DNA-binding domain"/>
    <property type="match status" value="1"/>
</dbReference>
<sequence length="302" mass="32751">MDIRQLRTFVTVARFGSVTKAAEALHVTQPAVSGQLKSLEEELEVRLLSRTTASVTLTQSGEALLGRAEKAIEAFGEFIHAARGFRGQIEGRLRIGFVMLDPAVLRVGPLLAEMVARHPGLKIDLQVGRTSWLIDALRSAEIDAALLVCKKRPEGMHVKVLDAMSFRLVVPASWPPFDDFALEGLAHKPWIRMAPRSGHQEVLDEILQRAAIKPIETVEADHEQLMRALVAAGVGVGLMREALANEARDAGEAVFFGEHRASTQVAFVYAEGRSGDPAIQAALQALNTVWQITGATDGASQP</sequence>
<gene>
    <name evidence="6" type="ORF">AWB74_02860</name>
</gene>
<dbReference type="PRINTS" id="PR00039">
    <property type="entry name" value="HTHLYSR"/>
</dbReference>
<dbReference type="GO" id="GO:0003700">
    <property type="term" value="F:DNA-binding transcription factor activity"/>
    <property type="evidence" value="ECO:0007669"/>
    <property type="project" value="InterPro"/>
</dbReference>
<dbReference type="Pfam" id="PF00126">
    <property type="entry name" value="HTH_1"/>
    <property type="match status" value="1"/>
</dbReference>
<dbReference type="PROSITE" id="PS50931">
    <property type="entry name" value="HTH_LYSR"/>
    <property type="match status" value="1"/>
</dbReference>